<organism evidence="1 2">
    <name type="scientific">Tetranychus urticae</name>
    <name type="common">Two-spotted spider mite</name>
    <dbReference type="NCBI Taxonomy" id="32264"/>
    <lineage>
        <taxon>Eukaryota</taxon>
        <taxon>Metazoa</taxon>
        <taxon>Ecdysozoa</taxon>
        <taxon>Arthropoda</taxon>
        <taxon>Chelicerata</taxon>
        <taxon>Arachnida</taxon>
        <taxon>Acari</taxon>
        <taxon>Acariformes</taxon>
        <taxon>Trombidiformes</taxon>
        <taxon>Prostigmata</taxon>
        <taxon>Eleutherengona</taxon>
        <taxon>Raphignathae</taxon>
        <taxon>Tetranychoidea</taxon>
        <taxon>Tetranychidae</taxon>
        <taxon>Tetranychus</taxon>
    </lineage>
</organism>
<protein>
    <submittedName>
        <fullName evidence="1">Uncharacterized protein</fullName>
    </submittedName>
</protein>
<evidence type="ECO:0000313" key="1">
    <source>
        <dbReference type="EnsemblMetazoa" id="tetur06g01230.1"/>
    </source>
</evidence>
<evidence type="ECO:0000313" key="2">
    <source>
        <dbReference type="Proteomes" id="UP000015104"/>
    </source>
</evidence>
<sequence>MKVSSNLSLYFSTILYLEDNCGGFADDPFVELLKLNPPTTSRRRLLVLKVLCV</sequence>
<accession>T1K6P5</accession>
<dbReference type="HOGENOM" id="CLU_3071275_0_0_1"/>
<name>T1K6P5_TETUR</name>
<dbReference type="Proteomes" id="UP000015104">
    <property type="component" value="Unassembled WGS sequence"/>
</dbReference>
<keyword evidence="2" id="KW-1185">Reference proteome</keyword>
<reference evidence="1" key="2">
    <citation type="submission" date="2015-06" db="UniProtKB">
        <authorList>
            <consortium name="EnsemblMetazoa"/>
        </authorList>
    </citation>
    <scope>IDENTIFICATION</scope>
</reference>
<dbReference type="EMBL" id="CAEY01001794">
    <property type="status" value="NOT_ANNOTATED_CDS"/>
    <property type="molecule type" value="Genomic_DNA"/>
</dbReference>
<dbReference type="EnsemblMetazoa" id="tetur06g01230.1">
    <property type="protein sequence ID" value="tetur06g01230.1"/>
    <property type="gene ID" value="tetur06g01230"/>
</dbReference>
<dbReference type="AlphaFoldDB" id="T1K6P5"/>
<proteinExistence type="predicted"/>
<reference evidence="2" key="1">
    <citation type="submission" date="2011-08" db="EMBL/GenBank/DDBJ databases">
        <authorList>
            <person name="Rombauts S."/>
        </authorList>
    </citation>
    <scope>NUCLEOTIDE SEQUENCE</scope>
    <source>
        <strain evidence="2">London</strain>
    </source>
</reference>